<organism evidence="2 3">
    <name type="scientific">Phyllotreta striolata</name>
    <name type="common">Striped flea beetle</name>
    <name type="synonym">Crioceris striolata</name>
    <dbReference type="NCBI Taxonomy" id="444603"/>
    <lineage>
        <taxon>Eukaryota</taxon>
        <taxon>Metazoa</taxon>
        <taxon>Ecdysozoa</taxon>
        <taxon>Arthropoda</taxon>
        <taxon>Hexapoda</taxon>
        <taxon>Insecta</taxon>
        <taxon>Pterygota</taxon>
        <taxon>Neoptera</taxon>
        <taxon>Endopterygota</taxon>
        <taxon>Coleoptera</taxon>
        <taxon>Polyphaga</taxon>
        <taxon>Cucujiformia</taxon>
        <taxon>Chrysomeloidea</taxon>
        <taxon>Chrysomelidae</taxon>
        <taxon>Galerucinae</taxon>
        <taxon>Alticini</taxon>
        <taxon>Phyllotreta</taxon>
    </lineage>
</organism>
<evidence type="ECO:0000256" key="1">
    <source>
        <dbReference type="ARBA" id="ARBA00009884"/>
    </source>
</evidence>
<dbReference type="EMBL" id="OU900107">
    <property type="protein sequence ID" value="CAG9857511.1"/>
    <property type="molecule type" value="Genomic_DNA"/>
</dbReference>
<name>A0A9N9XMQ9_PHYSR</name>
<dbReference type="Gene3D" id="1.25.40.850">
    <property type="match status" value="1"/>
</dbReference>
<evidence type="ECO:0000313" key="2">
    <source>
        <dbReference type="EMBL" id="CAG9857511.1"/>
    </source>
</evidence>
<accession>A0A9N9XMQ9</accession>
<dbReference type="PANTHER" id="PTHR11679">
    <property type="entry name" value="VESICLE PROTEIN SORTING-ASSOCIATED"/>
    <property type="match status" value="1"/>
</dbReference>
<sequence>MDIIKKLSSLQEISKIQLSKILSLAPDKKNLILESSLIKPLERVCGVKWLKGNGVEKIYKLESVNPEANTNAIFYMIHLDTKVFKRVVDQIRSQTNIENPVKDRYHIIVVPRHTCTFENELEQLGLLHSIVRVHSFQWMPVHLDTGLLSLELPDVYSSLFVYENLACLPALSKCLWQLSFVIGKPEFVLALGKYSNGVLKQFEEYCENRGDTDKLESDVGALIIVDRSMDYTSALLTPGNYAALLSEVYTVSTGICEKKKEETEKLDEKCNPLLEKQPLHITLDSTKDSIYSDIKNRYFTEVTSVLSNLTKQLKTEKVNSKEMALDEIKRYVQTQLQATKFKKKLITNHLMAAETIINILGHRYERQNEIEQNIVRNTDRSANLAYLEELLNTSNDPRVTLRLFCLFSLFQSPGDSDVRRFWSKFLHQFGFERGFAFHNLATAGFVPEPAPSGGALNLQGKLKLPMFAASDAHVSARNLRQLPPDPSKVNLRFPTCPSYIFGGGYVPLIAQMAGMVLNSVPVAEIRGKIEALGSLFVTEKKGHLLQNRTVLIYVIGGVTYAEVAACNLLETLMGAQIVILSDKIITGNDLMESILSYPK</sequence>
<dbReference type="GO" id="GO:0016192">
    <property type="term" value="P:vesicle-mediated transport"/>
    <property type="evidence" value="ECO:0007669"/>
    <property type="project" value="InterPro"/>
</dbReference>
<dbReference type="SUPFAM" id="SSF56815">
    <property type="entry name" value="Sec1/munc18-like (SM) proteins"/>
    <property type="match status" value="1"/>
</dbReference>
<evidence type="ECO:0000313" key="3">
    <source>
        <dbReference type="Proteomes" id="UP001153712"/>
    </source>
</evidence>
<dbReference type="AlphaFoldDB" id="A0A9N9XMQ9"/>
<dbReference type="InterPro" id="IPR001619">
    <property type="entry name" value="Sec1-like"/>
</dbReference>
<reference evidence="2" key="1">
    <citation type="submission" date="2022-01" db="EMBL/GenBank/DDBJ databases">
        <authorList>
            <person name="King R."/>
        </authorList>
    </citation>
    <scope>NUCLEOTIDE SEQUENCE</scope>
</reference>
<dbReference type="Gene3D" id="3.40.50.1910">
    <property type="match status" value="2"/>
</dbReference>
<keyword evidence="3" id="KW-1185">Reference proteome</keyword>
<dbReference type="Proteomes" id="UP001153712">
    <property type="component" value="Chromosome 14"/>
</dbReference>
<dbReference type="InterPro" id="IPR027482">
    <property type="entry name" value="Sec1-like_dom2"/>
</dbReference>
<evidence type="ECO:0008006" key="4">
    <source>
        <dbReference type="Google" id="ProtNLM"/>
    </source>
</evidence>
<dbReference type="Pfam" id="PF00995">
    <property type="entry name" value="Sec1"/>
    <property type="match status" value="1"/>
</dbReference>
<dbReference type="Gene3D" id="3.40.50.2060">
    <property type="match status" value="1"/>
</dbReference>
<proteinExistence type="inferred from homology"/>
<comment type="similarity">
    <text evidence="1">Belongs to the STXBP/unc-18/SEC1 family.</text>
</comment>
<protein>
    <recommendedName>
        <fullName evidence="4">Vacuolar protein sorting-associated protein 33B</fullName>
    </recommendedName>
</protein>
<dbReference type="InterPro" id="IPR043155">
    <property type="entry name" value="VPS33_dom3b"/>
</dbReference>
<dbReference type="OrthoDB" id="10262528at2759"/>
<dbReference type="InterPro" id="IPR036045">
    <property type="entry name" value="Sec1-like_sf"/>
</dbReference>
<gene>
    <name evidence="2" type="ORF">PHYEVI_LOCUS3916</name>
</gene>
<dbReference type="InterPro" id="IPR043154">
    <property type="entry name" value="Sec-1-like_dom1"/>
</dbReference>